<dbReference type="AlphaFoldDB" id="A0A679PDG4"/>
<evidence type="ECO:0000256" key="1">
    <source>
        <dbReference type="ARBA" id="ARBA00004613"/>
    </source>
</evidence>
<dbReference type="EMBL" id="BK011241">
    <property type="protein sequence ID" value="DAC80589.1"/>
    <property type="molecule type" value="mRNA"/>
</dbReference>
<evidence type="ECO:0000256" key="3">
    <source>
        <dbReference type="ARBA" id="ARBA00023157"/>
    </source>
</evidence>
<sequence>MKLTCVLIVAVLFLTACQPSTTDDSRDKQEDRLVRLFRKKRDSSDSGLAPKKCVLFGSICDEESSSICCYRCDYSQSICVS</sequence>
<feature type="chain" id="PRO_5025382383" evidence="4">
    <location>
        <begin position="23"/>
        <end position="81"/>
    </location>
</feature>
<protein>
    <submittedName>
        <fullName evidence="5">Conotoxin superfamily O1</fullName>
    </submittedName>
</protein>
<dbReference type="GO" id="GO:0008200">
    <property type="term" value="F:ion channel inhibitor activity"/>
    <property type="evidence" value="ECO:0007669"/>
    <property type="project" value="InterPro"/>
</dbReference>
<dbReference type="GO" id="GO:0005576">
    <property type="term" value="C:extracellular region"/>
    <property type="evidence" value="ECO:0007669"/>
    <property type="project" value="UniProtKB-SubCell"/>
</dbReference>
<dbReference type="Pfam" id="PF02950">
    <property type="entry name" value="Conotoxin"/>
    <property type="match status" value="1"/>
</dbReference>
<keyword evidence="3" id="KW-1015">Disulfide bond</keyword>
<name>A0A679PDG4_CONMA</name>
<comment type="subcellular location">
    <subcellularLocation>
        <location evidence="1">Secreted</location>
    </subcellularLocation>
</comment>
<evidence type="ECO:0000256" key="4">
    <source>
        <dbReference type="SAM" id="SignalP"/>
    </source>
</evidence>
<dbReference type="InterPro" id="IPR004214">
    <property type="entry name" value="Conotoxin"/>
</dbReference>
<proteinExistence type="evidence at transcript level"/>
<reference evidence="5" key="1">
    <citation type="journal article" date="2019" name="Mar. Drugs">
        <title>Conotoxin diversity in the venom gland transcriptome of the Magician's Cone, Pionoconus magus.</title>
        <authorList>
            <person name="Pardos-Blas J.R."/>
            <person name="Irisarri I."/>
            <person name="Abalde S."/>
            <person name="Tenorio M.J."/>
            <person name="Zardoya R."/>
        </authorList>
    </citation>
    <scope>NUCLEOTIDE SEQUENCE</scope>
    <source>
        <strain evidence="5">PMAG169</strain>
        <tissue evidence="5">Venom gland</tissue>
    </source>
</reference>
<keyword evidence="4" id="KW-0732">Signal</keyword>
<dbReference type="PROSITE" id="PS51257">
    <property type="entry name" value="PROKAR_LIPOPROTEIN"/>
    <property type="match status" value="1"/>
</dbReference>
<feature type="signal peptide" evidence="4">
    <location>
        <begin position="1"/>
        <end position="22"/>
    </location>
</feature>
<evidence type="ECO:0000313" key="5">
    <source>
        <dbReference type="EMBL" id="DAC80589.1"/>
    </source>
</evidence>
<keyword evidence="2" id="KW-0964">Secreted</keyword>
<accession>A0A679PDG4</accession>
<evidence type="ECO:0000256" key="2">
    <source>
        <dbReference type="ARBA" id="ARBA00022525"/>
    </source>
</evidence>
<organism evidence="5">
    <name type="scientific">Conus magus</name>
    <name type="common">Magical cone</name>
    <dbReference type="NCBI Taxonomy" id="6492"/>
    <lineage>
        <taxon>Eukaryota</taxon>
        <taxon>Metazoa</taxon>
        <taxon>Spiralia</taxon>
        <taxon>Lophotrochozoa</taxon>
        <taxon>Mollusca</taxon>
        <taxon>Gastropoda</taxon>
        <taxon>Caenogastropoda</taxon>
        <taxon>Neogastropoda</taxon>
        <taxon>Conoidea</taxon>
        <taxon>Conidae</taxon>
        <taxon>Conus</taxon>
        <taxon>Pionoconus</taxon>
    </lineage>
</organism>